<protein>
    <submittedName>
        <fullName evidence="2">Recombinase RecT</fullName>
    </submittedName>
</protein>
<dbReference type="EMBL" id="JAGEPF010000040">
    <property type="protein sequence ID" value="MBO2465006.1"/>
    <property type="molecule type" value="Genomic_DNA"/>
</dbReference>
<reference evidence="2 3" key="1">
    <citation type="submission" date="2021-03" db="EMBL/GenBank/DDBJ databases">
        <title>Actinomadura violae sp. nov., isolated from lichen in Thailand.</title>
        <authorList>
            <person name="Kanchanasin P."/>
            <person name="Saeng-In P."/>
            <person name="Phongsopitanun W."/>
            <person name="Yuki M."/>
            <person name="Kudo T."/>
            <person name="Ohkuma M."/>
            <person name="Tanasupawat S."/>
        </authorList>
    </citation>
    <scope>NUCLEOTIDE SEQUENCE [LARGE SCALE GENOMIC DNA]</scope>
    <source>
        <strain evidence="2 3">LCR2-06</strain>
    </source>
</reference>
<feature type="region of interest" description="Disordered" evidence="1">
    <location>
        <begin position="1"/>
        <end position="37"/>
    </location>
</feature>
<organism evidence="2 3">
    <name type="scientific">Actinomadura violacea</name>
    <dbReference type="NCBI Taxonomy" id="2819934"/>
    <lineage>
        <taxon>Bacteria</taxon>
        <taxon>Bacillati</taxon>
        <taxon>Actinomycetota</taxon>
        <taxon>Actinomycetes</taxon>
        <taxon>Streptosporangiales</taxon>
        <taxon>Thermomonosporaceae</taxon>
        <taxon>Actinomadura</taxon>
    </lineage>
</organism>
<dbReference type="RefSeq" id="WP_208251869.1">
    <property type="nucleotide sequence ID" value="NZ_JAGEPF010000040.1"/>
</dbReference>
<keyword evidence="3" id="KW-1185">Reference proteome</keyword>
<proteinExistence type="predicted"/>
<feature type="compositionally biased region" description="Basic and acidic residues" evidence="1">
    <location>
        <begin position="1"/>
        <end position="15"/>
    </location>
</feature>
<evidence type="ECO:0000313" key="3">
    <source>
        <dbReference type="Proteomes" id="UP000680206"/>
    </source>
</evidence>
<feature type="region of interest" description="Disordered" evidence="1">
    <location>
        <begin position="294"/>
        <end position="313"/>
    </location>
</feature>
<comment type="caution">
    <text evidence="2">The sequence shown here is derived from an EMBL/GenBank/DDBJ whole genome shotgun (WGS) entry which is preliminary data.</text>
</comment>
<evidence type="ECO:0000256" key="1">
    <source>
        <dbReference type="SAM" id="MobiDB-lite"/>
    </source>
</evidence>
<gene>
    <name evidence="2" type="ORF">J4709_46315</name>
</gene>
<name>A0ABS3S7Z6_9ACTN</name>
<evidence type="ECO:0000313" key="2">
    <source>
        <dbReference type="EMBL" id="MBO2465006.1"/>
    </source>
</evidence>
<dbReference type="InterPro" id="IPR004590">
    <property type="entry name" value="ssDNA_annealing_RecT"/>
</dbReference>
<accession>A0ABS3S7Z6</accession>
<dbReference type="InterPro" id="IPR018330">
    <property type="entry name" value="RecT_fam"/>
</dbReference>
<dbReference type="Proteomes" id="UP000680206">
    <property type="component" value="Unassembled WGS sequence"/>
</dbReference>
<dbReference type="Pfam" id="PF03837">
    <property type="entry name" value="RecT"/>
    <property type="match status" value="1"/>
</dbReference>
<sequence length="313" mass="34210">MGRDLGERVSARRAEQTSTGRSPDRSGDGGVGAEKTKPKTLEDQIKAMHEQFQLAMPRGNEARQLVRDALTCLRLEPKLASCDALSVLGSLMTCAQLGLRPAVLGHAWPLPFWDRYANDGQGGFRAQLIIGYQGYLDLAYRSGLVAGASARTRYSKDEWRLEYNQDGDRLRHIPYDAGPRGEPVSYYARLLIKGGGYVLTDPMSHADMQDYRDKYAPRSSRSGEVTGVWRTDFESMAHKTMLRRAFKLGPKSTELATALAADDGVRDDIDPHTNAAAVTNHPMLPAALANVVQGTAGFDPPPSTVAPQAHDAQ</sequence>
<dbReference type="NCBIfam" id="TIGR00616">
    <property type="entry name" value="rect"/>
    <property type="match status" value="1"/>
</dbReference>